<evidence type="ECO:0000313" key="6">
    <source>
        <dbReference type="Proteomes" id="UP001595976"/>
    </source>
</evidence>
<comment type="subcellular location">
    <subcellularLocation>
        <location evidence="1">Virion</location>
    </subcellularLocation>
</comment>
<proteinExistence type="predicted"/>
<keyword evidence="6" id="KW-1185">Reference proteome</keyword>
<feature type="compositionally biased region" description="Low complexity" evidence="4">
    <location>
        <begin position="515"/>
        <end position="531"/>
    </location>
</feature>
<keyword evidence="2" id="KW-1188">Viral release from host cell</keyword>
<evidence type="ECO:0000256" key="4">
    <source>
        <dbReference type="SAM" id="MobiDB-lite"/>
    </source>
</evidence>
<organism evidence="5 6">
    <name type="scientific">Bosea minatitlanensis</name>
    <dbReference type="NCBI Taxonomy" id="128782"/>
    <lineage>
        <taxon>Bacteria</taxon>
        <taxon>Pseudomonadati</taxon>
        <taxon>Pseudomonadota</taxon>
        <taxon>Alphaproteobacteria</taxon>
        <taxon>Hyphomicrobiales</taxon>
        <taxon>Boseaceae</taxon>
        <taxon>Bosea</taxon>
    </lineage>
</organism>
<comment type="caution">
    <text evidence="5">The sequence shown here is derived from an EMBL/GenBank/DDBJ whole genome shotgun (WGS) entry which is preliminary data.</text>
</comment>
<evidence type="ECO:0000256" key="2">
    <source>
        <dbReference type="ARBA" id="ARBA00022612"/>
    </source>
</evidence>
<dbReference type="Proteomes" id="UP001595976">
    <property type="component" value="Unassembled WGS sequence"/>
</dbReference>
<evidence type="ECO:0000256" key="3">
    <source>
        <dbReference type="ARBA" id="ARBA00023219"/>
    </source>
</evidence>
<name>A0ABW0EVZ1_9HYPH</name>
<evidence type="ECO:0000313" key="5">
    <source>
        <dbReference type="EMBL" id="MFC5291462.1"/>
    </source>
</evidence>
<feature type="region of interest" description="Disordered" evidence="4">
    <location>
        <begin position="505"/>
        <end position="540"/>
    </location>
</feature>
<protein>
    <submittedName>
        <fullName evidence="5">Portal protein</fullName>
    </submittedName>
</protein>
<dbReference type="EMBL" id="JBHSLI010000001">
    <property type="protein sequence ID" value="MFC5291462.1"/>
    <property type="molecule type" value="Genomic_DNA"/>
</dbReference>
<dbReference type="RefSeq" id="WP_260349393.1">
    <property type="nucleotide sequence ID" value="NZ_JAOAOS010000015.1"/>
</dbReference>
<sequence>MLGLTDILARHDELKAIRAPVERQWREIAQLMCPEQEDMFTGNSRTNPAYDEIYDATTMQAAEAFSGGIYGQMTNPANNWFEFGLEDPELASYYPVKSWLWRQSRKAYGTFSPARSKFYSEAPGWFGDLGIFGLGTMYSEEIVGAGRFLDRAIPLGESYIDVDAEGDVDTFHRAFRLTGRQAKQKFPELDALGNQVNDRTTYDVIHAVCPNPEYDARRIGVHGKAFLSVYVAPQIKNFIRVGGYHRMPYHVVMWKRRPGRVYPVGPGHIARPEAAMLNEMERTHIVAAQRAADPTILAHDEDTFSPADYYPGNVIYGQVNERGQPLAQPLNSGANLQLSLDMSKERRDAIRQAFYFSVMQLVNRPQMTATEFLGFQEEYLRQMGPNLGRIQSQGLAPLIARRYDILAQAGQIDPPPPELENQPLQIEYTSPLAKMQKAGEAKATLQYVNGMQQLAAATQDIGVMDNVDGDAVAAVLHEAMGPPPSIRRDPAEVAKLRQQRAQIAARREQLVQDGQAAETEATRAHAAQAATLSTQREAGQ</sequence>
<keyword evidence="3" id="KW-0231">Viral genome packaging</keyword>
<evidence type="ECO:0000256" key="1">
    <source>
        <dbReference type="ARBA" id="ARBA00004328"/>
    </source>
</evidence>
<dbReference type="InterPro" id="IPR020991">
    <property type="entry name" value="Connector_podovirus"/>
</dbReference>
<gene>
    <name evidence="5" type="ORF">ACFPK2_00480</name>
</gene>
<reference evidence="6" key="1">
    <citation type="journal article" date="2019" name="Int. J. Syst. Evol. Microbiol.">
        <title>The Global Catalogue of Microorganisms (GCM) 10K type strain sequencing project: providing services to taxonomists for standard genome sequencing and annotation.</title>
        <authorList>
            <consortium name="The Broad Institute Genomics Platform"/>
            <consortium name="The Broad Institute Genome Sequencing Center for Infectious Disease"/>
            <person name="Wu L."/>
            <person name="Ma J."/>
        </authorList>
    </citation>
    <scope>NUCLEOTIDE SEQUENCE [LARGE SCALE GENOMIC DNA]</scope>
    <source>
        <strain evidence="6">CGMCC 1.15643</strain>
    </source>
</reference>
<accession>A0ABW0EVZ1</accession>
<dbReference type="Pfam" id="PF12236">
    <property type="entry name" value="Head-tail_con"/>
    <property type="match status" value="1"/>
</dbReference>